<reference evidence="2" key="1">
    <citation type="submission" date="2021-04" db="EMBL/GenBank/DDBJ databases">
        <title>Draft genome assembly of strain Phenylobacterium sp. 20VBR1 using MiniION and Illumina platforms.</title>
        <authorList>
            <person name="Thomas F.A."/>
            <person name="Krishnan K.P."/>
            <person name="Sinha R.K."/>
        </authorList>
    </citation>
    <scope>NUCLEOTIDE SEQUENCE</scope>
    <source>
        <strain evidence="2">20VBR1</strain>
    </source>
</reference>
<dbReference type="Pfam" id="PF02627">
    <property type="entry name" value="CMD"/>
    <property type="match status" value="1"/>
</dbReference>
<accession>A0A941D3H9</accession>
<dbReference type="EMBL" id="JAGSGD010000001">
    <property type="protein sequence ID" value="MBR7620919.1"/>
    <property type="molecule type" value="Genomic_DNA"/>
</dbReference>
<dbReference type="InterPro" id="IPR029032">
    <property type="entry name" value="AhpD-like"/>
</dbReference>
<dbReference type="Proteomes" id="UP000622580">
    <property type="component" value="Unassembled WGS sequence"/>
</dbReference>
<feature type="domain" description="Carboxymuconolactone decarboxylase-like" evidence="1">
    <location>
        <begin position="41"/>
        <end position="110"/>
    </location>
</feature>
<protein>
    <submittedName>
        <fullName evidence="2">Carboxymuconolactone decarboxylase family protein</fullName>
    </submittedName>
</protein>
<sequence>MPRITPLPAPYPADIQGHFDQVMPPGVPPLVLFTTLASSDRAWRKFRAGSLLDGRVISLREREIVIDRACARAGCEYEWGVHITAFAKAAKLTRAEIAATLEYPLDRSKWRPREAALLATIDALHDRARLSDDEFDGLRAHFNPDQILEVLLLAGFYRSVAYLANGLNLPLETTAARFADFALG</sequence>
<dbReference type="SUPFAM" id="SSF69118">
    <property type="entry name" value="AhpD-like"/>
    <property type="match status" value="1"/>
</dbReference>
<dbReference type="GO" id="GO:0051920">
    <property type="term" value="F:peroxiredoxin activity"/>
    <property type="evidence" value="ECO:0007669"/>
    <property type="project" value="InterPro"/>
</dbReference>
<evidence type="ECO:0000259" key="1">
    <source>
        <dbReference type="Pfam" id="PF02627"/>
    </source>
</evidence>
<name>A0A941D3H9_9CAUL</name>
<comment type="caution">
    <text evidence="2">The sequence shown here is derived from an EMBL/GenBank/DDBJ whole genome shotgun (WGS) entry which is preliminary data.</text>
</comment>
<evidence type="ECO:0000313" key="2">
    <source>
        <dbReference type="EMBL" id="MBR7620919.1"/>
    </source>
</evidence>
<evidence type="ECO:0000313" key="3">
    <source>
        <dbReference type="Proteomes" id="UP000622580"/>
    </source>
</evidence>
<gene>
    <name evidence="2" type="ORF">JKL49_16100</name>
</gene>
<dbReference type="InterPro" id="IPR003779">
    <property type="entry name" value="CMD-like"/>
</dbReference>
<dbReference type="PANTHER" id="PTHR34846">
    <property type="entry name" value="4-CARBOXYMUCONOLACTONE DECARBOXYLASE FAMILY PROTEIN (AFU_ORTHOLOGUE AFUA_6G11590)"/>
    <property type="match status" value="1"/>
</dbReference>
<dbReference type="AlphaFoldDB" id="A0A941D3H9"/>
<proteinExistence type="predicted"/>
<dbReference type="PANTHER" id="PTHR34846:SF5">
    <property type="entry name" value="CARBOXYMUCONOLACTONE DECARBOXYLASE-LIKE DOMAIN-CONTAINING PROTEIN"/>
    <property type="match status" value="1"/>
</dbReference>
<dbReference type="RefSeq" id="WP_215341641.1">
    <property type="nucleotide sequence ID" value="NZ_JAGSGD010000001.1"/>
</dbReference>
<organism evidence="2 3">
    <name type="scientific">Phenylobacterium glaciei</name>
    <dbReference type="NCBI Taxonomy" id="2803784"/>
    <lineage>
        <taxon>Bacteria</taxon>
        <taxon>Pseudomonadati</taxon>
        <taxon>Pseudomonadota</taxon>
        <taxon>Alphaproteobacteria</taxon>
        <taxon>Caulobacterales</taxon>
        <taxon>Caulobacteraceae</taxon>
        <taxon>Phenylobacterium</taxon>
    </lineage>
</organism>
<dbReference type="Gene3D" id="1.20.1290.10">
    <property type="entry name" value="AhpD-like"/>
    <property type="match status" value="1"/>
</dbReference>
<keyword evidence="3" id="KW-1185">Reference proteome</keyword>